<dbReference type="InterPro" id="IPR027417">
    <property type="entry name" value="P-loop_NTPase"/>
</dbReference>
<keyword evidence="2" id="KW-0813">Transport</keyword>
<evidence type="ECO:0000313" key="7">
    <source>
        <dbReference type="EMBL" id="GAA2005344.1"/>
    </source>
</evidence>
<dbReference type="PROSITE" id="PS50893">
    <property type="entry name" value="ABC_TRANSPORTER_2"/>
    <property type="match status" value="1"/>
</dbReference>
<comment type="similarity">
    <text evidence="1">Belongs to the ABC transporter superfamily.</text>
</comment>
<evidence type="ECO:0000256" key="4">
    <source>
        <dbReference type="ARBA" id="ARBA00022840"/>
    </source>
</evidence>
<dbReference type="Pfam" id="PF00005">
    <property type="entry name" value="ABC_tran"/>
    <property type="match status" value="1"/>
</dbReference>
<dbReference type="Proteomes" id="UP001500755">
    <property type="component" value="Unassembled WGS sequence"/>
</dbReference>
<feature type="domain" description="ABC transporter" evidence="6">
    <location>
        <begin position="2"/>
        <end position="235"/>
    </location>
</feature>
<dbReference type="Gene3D" id="3.40.50.300">
    <property type="entry name" value="P-loop containing nucleotide triphosphate hydrolases"/>
    <property type="match status" value="1"/>
</dbReference>
<protein>
    <submittedName>
        <fullName evidence="7">ABC transporter ATP-binding protein</fullName>
    </submittedName>
</protein>
<dbReference type="InterPro" id="IPR003593">
    <property type="entry name" value="AAA+_ATPase"/>
</dbReference>
<dbReference type="PANTHER" id="PTHR43820">
    <property type="entry name" value="HIGH-AFFINITY BRANCHED-CHAIN AMINO ACID TRANSPORT ATP-BINDING PROTEIN LIVF"/>
    <property type="match status" value="1"/>
</dbReference>
<dbReference type="EMBL" id="BAAANO010000013">
    <property type="protein sequence ID" value="GAA2005344.1"/>
    <property type="molecule type" value="Genomic_DNA"/>
</dbReference>
<evidence type="ECO:0000256" key="2">
    <source>
        <dbReference type="ARBA" id="ARBA00022448"/>
    </source>
</evidence>
<proteinExistence type="inferred from homology"/>
<evidence type="ECO:0000313" key="8">
    <source>
        <dbReference type="Proteomes" id="UP001500755"/>
    </source>
</evidence>
<dbReference type="InterPro" id="IPR052156">
    <property type="entry name" value="BCAA_Transport_ATP-bd_LivF"/>
</dbReference>
<name>A0ABN2TCW9_9MICO</name>
<keyword evidence="8" id="KW-1185">Reference proteome</keyword>
<dbReference type="PROSITE" id="PS00211">
    <property type="entry name" value="ABC_TRANSPORTER_1"/>
    <property type="match status" value="1"/>
</dbReference>
<organism evidence="7 8">
    <name type="scientific">Brevibacterium samyangense</name>
    <dbReference type="NCBI Taxonomy" id="366888"/>
    <lineage>
        <taxon>Bacteria</taxon>
        <taxon>Bacillati</taxon>
        <taxon>Actinomycetota</taxon>
        <taxon>Actinomycetes</taxon>
        <taxon>Micrococcales</taxon>
        <taxon>Brevibacteriaceae</taxon>
        <taxon>Brevibacterium</taxon>
    </lineage>
</organism>
<evidence type="ECO:0000256" key="3">
    <source>
        <dbReference type="ARBA" id="ARBA00022741"/>
    </source>
</evidence>
<evidence type="ECO:0000259" key="6">
    <source>
        <dbReference type="PROSITE" id="PS50893"/>
    </source>
</evidence>
<evidence type="ECO:0000256" key="5">
    <source>
        <dbReference type="ARBA" id="ARBA00022970"/>
    </source>
</evidence>
<dbReference type="SUPFAM" id="SSF52540">
    <property type="entry name" value="P-loop containing nucleoside triphosphate hydrolases"/>
    <property type="match status" value="1"/>
</dbReference>
<dbReference type="GO" id="GO:0005524">
    <property type="term" value="F:ATP binding"/>
    <property type="evidence" value="ECO:0007669"/>
    <property type="project" value="UniProtKB-KW"/>
</dbReference>
<dbReference type="CDD" id="cd03224">
    <property type="entry name" value="ABC_TM1139_LivF_branched"/>
    <property type="match status" value="1"/>
</dbReference>
<dbReference type="PANTHER" id="PTHR43820:SF4">
    <property type="entry name" value="HIGH-AFFINITY BRANCHED-CHAIN AMINO ACID TRANSPORT ATP-BINDING PROTEIN LIVF"/>
    <property type="match status" value="1"/>
</dbReference>
<keyword evidence="4 7" id="KW-0067">ATP-binding</keyword>
<reference evidence="7 8" key="1">
    <citation type="journal article" date="2019" name="Int. J. Syst. Evol. Microbiol.">
        <title>The Global Catalogue of Microorganisms (GCM) 10K type strain sequencing project: providing services to taxonomists for standard genome sequencing and annotation.</title>
        <authorList>
            <consortium name="The Broad Institute Genomics Platform"/>
            <consortium name="The Broad Institute Genome Sequencing Center for Infectious Disease"/>
            <person name="Wu L."/>
            <person name="Ma J."/>
        </authorList>
    </citation>
    <scope>NUCLEOTIDE SEQUENCE [LARGE SCALE GENOMIC DNA]</scope>
    <source>
        <strain evidence="7 8">JCM 14546</strain>
    </source>
</reference>
<accession>A0ABN2TCW9</accession>
<gene>
    <name evidence="7" type="ORF">GCM10009755_13720</name>
</gene>
<dbReference type="InterPro" id="IPR003439">
    <property type="entry name" value="ABC_transporter-like_ATP-bd"/>
</dbReference>
<sequence length="235" mass="24935">MLEINGLSTGYDAIDVLEDITITAPPGELTVILGANGSGKSTLFRTVSGLLRARRGSITFEGRELTRARASAIVRAGIAQAPEGRHLFARMSVEKNLTLGAYTHHRDAGRIREGLERVFALFPILADKRKDPAGSLSGGQQQMVAIGRALMADPKLLVLDEPSIGLAPLVTAEVMDAVKRVNESGIAVLLAEQNARLALRIAHSAYVLSEGRVVQSGAAAGLMENEDVRAAYLGV</sequence>
<dbReference type="InterPro" id="IPR017871">
    <property type="entry name" value="ABC_transporter-like_CS"/>
</dbReference>
<keyword evidence="3" id="KW-0547">Nucleotide-binding</keyword>
<comment type="caution">
    <text evidence="7">The sequence shown here is derived from an EMBL/GenBank/DDBJ whole genome shotgun (WGS) entry which is preliminary data.</text>
</comment>
<dbReference type="SMART" id="SM00382">
    <property type="entry name" value="AAA"/>
    <property type="match status" value="1"/>
</dbReference>
<keyword evidence="5" id="KW-0029">Amino-acid transport</keyword>
<evidence type="ECO:0000256" key="1">
    <source>
        <dbReference type="ARBA" id="ARBA00005417"/>
    </source>
</evidence>
<dbReference type="RefSeq" id="WP_344308211.1">
    <property type="nucleotide sequence ID" value="NZ_BAAANO010000013.1"/>
</dbReference>